<comment type="caution">
    <text evidence="2">The sequence shown here is derived from an EMBL/GenBank/DDBJ whole genome shotgun (WGS) entry which is preliminary data.</text>
</comment>
<accession>A0A2W5AR43</accession>
<dbReference type="SUPFAM" id="SSF47413">
    <property type="entry name" value="lambda repressor-like DNA-binding domains"/>
    <property type="match status" value="1"/>
</dbReference>
<evidence type="ECO:0000313" key="3">
    <source>
        <dbReference type="Proteomes" id="UP000249555"/>
    </source>
</evidence>
<dbReference type="PANTHER" id="PTHR37301">
    <property type="entry name" value="DNA-BINDING PROTEIN-RELATED"/>
    <property type="match status" value="1"/>
</dbReference>
<feature type="domain" description="HTH cro/C1-type" evidence="1">
    <location>
        <begin position="13"/>
        <end position="62"/>
    </location>
</feature>
<dbReference type="PROSITE" id="PS50943">
    <property type="entry name" value="HTH_CROC1"/>
    <property type="match status" value="1"/>
</dbReference>
<gene>
    <name evidence="2" type="ORF">DI640_10840</name>
</gene>
<dbReference type="PANTHER" id="PTHR37301:SF1">
    <property type="entry name" value="DNA-BINDING PROTEIN"/>
    <property type="match status" value="1"/>
</dbReference>
<evidence type="ECO:0000313" key="2">
    <source>
        <dbReference type="EMBL" id="PZO72961.1"/>
    </source>
</evidence>
<dbReference type="InterPro" id="IPR010982">
    <property type="entry name" value="Lambda_DNA-bd_dom_sf"/>
</dbReference>
<dbReference type="InterPro" id="IPR001387">
    <property type="entry name" value="Cro/C1-type_HTH"/>
</dbReference>
<name>A0A2W5AR43_9SPHN</name>
<dbReference type="AlphaFoldDB" id="A0A2W5AR43"/>
<dbReference type="Proteomes" id="UP000249555">
    <property type="component" value="Unassembled WGS sequence"/>
</dbReference>
<dbReference type="SMART" id="SM00530">
    <property type="entry name" value="HTH_XRE"/>
    <property type="match status" value="1"/>
</dbReference>
<proteinExistence type="predicted"/>
<dbReference type="Pfam" id="PF13443">
    <property type="entry name" value="HTH_26"/>
    <property type="match status" value="1"/>
</dbReference>
<dbReference type="GO" id="GO:0003677">
    <property type="term" value="F:DNA binding"/>
    <property type="evidence" value="ECO:0007669"/>
    <property type="project" value="InterPro"/>
</dbReference>
<evidence type="ECO:0000259" key="1">
    <source>
        <dbReference type="PROSITE" id="PS50943"/>
    </source>
</evidence>
<reference evidence="2 3" key="1">
    <citation type="submission" date="2017-08" db="EMBL/GenBank/DDBJ databases">
        <title>Infants hospitalized years apart are colonized by the same room-sourced microbial strains.</title>
        <authorList>
            <person name="Brooks B."/>
            <person name="Olm M.R."/>
            <person name="Firek B.A."/>
            <person name="Baker R."/>
            <person name="Thomas B.C."/>
            <person name="Morowitz M.J."/>
            <person name="Banfield J.F."/>
        </authorList>
    </citation>
    <scope>NUCLEOTIDE SEQUENCE [LARGE SCALE GENOMIC DNA]</scope>
    <source>
        <strain evidence="2">S2_018_000_R3_119</strain>
    </source>
</reference>
<dbReference type="Gene3D" id="1.10.260.40">
    <property type="entry name" value="lambda repressor-like DNA-binding domains"/>
    <property type="match status" value="1"/>
</dbReference>
<protein>
    <submittedName>
        <fullName evidence="2">Transcriptional regulator</fullName>
    </submittedName>
</protein>
<dbReference type="EMBL" id="QFMX01000009">
    <property type="protein sequence ID" value="PZO72961.1"/>
    <property type="molecule type" value="Genomic_DNA"/>
</dbReference>
<sequence>MPVIVTLDAVLAARGMTLTELSQTVDITMANLSILKTGKAKAIRFSTLEALCRVLDCQPGEILSFTQEGEEA</sequence>
<organism evidence="2 3">
    <name type="scientific">Sphingomonas taxi</name>
    <dbReference type="NCBI Taxonomy" id="1549858"/>
    <lineage>
        <taxon>Bacteria</taxon>
        <taxon>Pseudomonadati</taxon>
        <taxon>Pseudomonadota</taxon>
        <taxon>Alphaproteobacteria</taxon>
        <taxon>Sphingomonadales</taxon>
        <taxon>Sphingomonadaceae</taxon>
        <taxon>Sphingomonas</taxon>
    </lineage>
</organism>